<dbReference type="Gene3D" id="3.50.50.60">
    <property type="entry name" value="FAD/NAD(P)-binding domain"/>
    <property type="match status" value="1"/>
</dbReference>
<dbReference type="SUPFAM" id="SSF51971">
    <property type="entry name" value="Nucleotide-binding domain"/>
    <property type="match status" value="1"/>
</dbReference>
<evidence type="ECO:0000313" key="3">
    <source>
        <dbReference type="Proteomes" id="UP001596422"/>
    </source>
</evidence>
<reference evidence="3" key="1">
    <citation type="journal article" date="2019" name="Int. J. Syst. Evol. Microbiol.">
        <title>The Global Catalogue of Microorganisms (GCM) 10K type strain sequencing project: providing services to taxonomists for standard genome sequencing and annotation.</title>
        <authorList>
            <consortium name="The Broad Institute Genomics Platform"/>
            <consortium name="The Broad Institute Genome Sequencing Center for Infectious Disease"/>
            <person name="Wu L."/>
            <person name="Ma J."/>
        </authorList>
    </citation>
    <scope>NUCLEOTIDE SEQUENCE [LARGE SCALE GENOMIC DNA]</scope>
    <source>
        <strain evidence="3">NBRC 111756</strain>
    </source>
</reference>
<proteinExistence type="predicted"/>
<dbReference type="InterPro" id="IPR050982">
    <property type="entry name" value="Auxin_biosynth/cation_transpt"/>
</dbReference>
<evidence type="ECO:0000313" key="2">
    <source>
        <dbReference type="EMBL" id="MFC6669928.1"/>
    </source>
</evidence>
<dbReference type="PANTHER" id="PTHR43539">
    <property type="entry name" value="FLAVIN-BINDING MONOOXYGENASE-LIKE PROTEIN (AFU_ORTHOLOGUE AFUA_4G09220)"/>
    <property type="match status" value="1"/>
</dbReference>
<dbReference type="PRINTS" id="PR00368">
    <property type="entry name" value="FADPNR"/>
</dbReference>
<accession>A0ABW1ZXK7</accession>
<dbReference type="EC" id="1.14.13.-" evidence="2"/>
<keyword evidence="3" id="KW-1185">Reference proteome</keyword>
<comment type="caution">
    <text evidence="2">The sequence shown here is derived from an EMBL/GenBank/DDBJ whole genome shotgun (WGS) entry which is preliminary data.</text>
</comment>
<dbReference type="InterPro" id="IPR036188">
    <property type="entry name" value="FAD/NAD-bd_sf"/>
</dbReference>
<protein>
    <submittedName>
        <fullName evidence="2">Flavin-containing monooxygenase</fullName>
        <ecNumber evidence="2">1.14.13.-</ecNumber>
    </submittedName>
</protein>
<dbReference type="RefSeq" id="WP_379908449.1">
    <property type="nucleotide sequence ID" value="NZ_JBHSWE010000001.1"/>
</dbReference>
<evidence type="ECO:0000256" key="1">
    <source>
        <dbReference type="ARBA" id="ARBA00023002"/>
    </source>
</evidence>
<organism evidence="2 3">
    <name type="scientific">Marinobacterium aestuariivivens</name>
    <dbReference type="NCBI Taxonomy" id="1698799"/>
    <lineage>
        <taxon>Bacteria</taxon>
        <taxon>Pseudomonadati</taxon>
        <taxon>Pseudomonadota</taxon>
        <taxon>Gammaproteobacteria</taxon>
        <taxon>Oceanospirillales</taxon>
        <taxon>Oceanospirillaceae</taxon>
        <taxon>Marinobacterium</taxon>
    </lineage>
</organism>
<dbReference type="PRINTS" id="PR00411">
    <property type="entry name" value="PNDRDTASEI"/>
</dbReference>
<dbReference type="GO" id="GO:0004497">
    <property type="term" value="F:monooxygenase activity"/>
    <property type="evidence" value="ECO:0007669"/>
    <property type="project" value="UniProtKB-KW"/>
</dbReference>
<dbReference type="SUPFAM" id="SSF51905">
    <property type="entry name" value="FAD/NAD(P)-binding domain"/>
    <property type="match status" value="1"/>
</dbReference>
<dbReference type="EMBL" id="JBHSWE010000001">
    <property type="protein sequence ID" value="MFC6669928.1"/>
    <property type="molecule type" value="Genomic_DNA"/>
</dbReference>
<dbReference type="Proteomes" id="UP001596422">
    <property type="component" value="Unassembled WGS sequence"/>
</dbReference>
<name>A0ABW1ZXK7_9GAMM</name>
<sequence>MAHYDCIVIGGGQFGLHTARRLQQAGLDYLLLERDGIGDVWRNRLAGMQLFTSRQFCALPELPFPGDPEGFPTTLEMADYLTRYAKHFDLRIRERTGVARLERLPAGSFRLVLTDGTSLHASTVVNATGANQVPQVPAFSAQLAADVQQLDSNLGSTDVVPDGNTVAVVGDGASGRQIADRLAGRCSVLLATGARRGLPPNRVLGRDIFWWLDRLRILYADKHSPVARILKKRNPVPCGDYSNRRLQARGVEVLGRALECSGHRIRFDAAGWRNVDTVIWATGYRDRTDWLKLPHCIDGDSFVEDYGKTPEPGLFVVGRKWLSCRASELVMGVEADVERVMVPLRTFLSAKEEAL</sequence>
<keyword evidence="1 2" id="KW-0560">Oxidoreductase</keyword>
<gene>
    <name evidence="2" type="ORF">ACFQDL_07390</name>
</gene>
<keyword evidence="2" id="KW-0503">Monooxygenase</keyword>
<dbReference type="PANTHER" id="PTHR43539:SF78">
    <property type="entry name" value="FLAVIN-CONTAINING MONOOXYGENASE"/>
    <property type="match status" value="1"/>
</dbReference>
<dbReference type="Pfam" id="PF13738">
    <property type="entry name" value="Pyr_redox_3"/>
    <property type="match status" value="1"/>
</dbReference>